<evidence type="ECO:0000256" key="3">
    <source>
        <dbReference type="RuleBase" id="RU000384"/>
    </source>
</evidence>
<evidence type="ECO:0000256" key="2">
    <source>
        <dbReference type="PROSITE-ProRule" id="PRU01331"/>
    </source>
</evidence>
<dbReference type="PANTHER" id="PTHR43785:SF12">
    <property type="entry name" value="TYPE-1 GLUTAMINE SYNTHETASE 2"/>
    <property type="match status" value="1"/>
</dbReference>
<dbReference type="SUPFAM" id="SSF55931">
    <property type="entry name" value="Glutamine synthetase/guanido kinase"/>
    <property type="match status" value="1"/>
</dbReference>
<dbReference type="InterPro" id="IPR014746">
    <property type="entry name" value="Gln_synth/guanido_kin_cat_dom"/>
</dbReference>
<dbReference type="AlphaFoldDB" id="A0A8D5ZE76"/>
<dbReference type="Proteomes" id="UP000825123">
    <property type="component" value="Chromosome"/>
</dbReference>
<keyword evidence="6" id="KW-1185">Reference proteome</keyword>
<name>A0A8D5ZE76_9CREN</name>
<evidence type="ECO:0000256" key="1">
    <source>
        <dbReference type="ARBA" id="ARBA00022598"/>
    </source>
</evidence>
<dbReference type="GO" id="GO:0006542">
    <property type="term" value="P:glutamine biosynthetic process"/>
    <property type="evidence" value="ECO:0007669"/>
    <property type="project" value="InterPro"/>
</dbReference>
<dbReference type="PANTHER" id="PTHR43785">
    <property type="entry name" value="GAMMA-GLUTAMYLPUTRESCINE SYNTHETASE"/>
    <property type="match status" value="1"/>
</dbReference>
<dbReference type="InterPro" id="IPR036651">
    <property type="entry name" value="Gln_synt_N_sf"/>
</dbReference>
<dbReference type="SUPFAM" id="SSF54368">
    <property type="entry name" value="Glutamine synthetase, N-terminal domain"/>
    <property type="match status" value="1"/>
</dbReference>
<comment type="similarity">
    <text evidence="2 3">Belongs to the glutamine synthetase family.</text>
</comment>
<dbReference type="InterPro" id="IPR008146">
    <property type="entry name" value="Gln_synth_cat_dom"/>
</dbReference>
<protein>
    <submittedName>
        <fullName evidence="5">Glutamine synthetase</fullName>
    </submittedName>
</protein>
<dbReference type="PROSITE" id="PS51987">
    <property type="entry name" value="GS_CATALYTIC"/>
    <property type="match status" value="1"/>
</dbReference>
<dbReference type="Gene3D" id="3.10.20.70">
    <property type="entry name" value="Glutamine synthetase, N-terminal domain"/>
    <property type="match status" value="1"/>
</dbReference>
<accession>A0A8D5ZE76</accession>
<dbReference type="Pfam" id="PF00120">
    <property type="entry name" value="Gln-synt_C"/>
    <property type="match status" value="1"/>
</dbReference>
<proteinExistence type="inferred from homology"/>
<dbReference type="Gene3D" id="3.30.590.10">
    <property type="entry name" value="Glutamine synthetase/guanido kinase, catalytic domain"/>
    <property type="match status" value="1"/>
</dbReference>
<sequence>MSKLIRDEVLEILKSGKVDYVRVVFIDILGNVRGRSLRRAEFEKILDGKGVEYSESLLFLDYKDTPIKHKYGDMFAQPDISTFVMIPYLERTARVMSYITESDGSPHALCTRSLLNRSMEKLIDSGIKMEVAFEPTFYLINLKDGKPLPADEARAFSLEGLMEQQNFLRDLIKNLETVNTQVQYINKHYGPGQYEITFSMSDALSASDSLVTSREIIRDTARNYKLYSTFMPKPFKNYPSSSMDVYIKLLDLTGKPIGIDVNDPKGMGLSKLFYNFLAGVLEHIGSILAIAAPTVNSYKRFKEIVTPTIAGIGNERHYIIRIPSTYKDSGVIEFRLADPLANPYLLLSALIHAGLDGIERGLDIDVNYSVASLPTSLRGAINSLDRDTKLKYSLGQDLVDTFIEIKRKEIDDYENEITDWEISAYLKSGW</sequence>
<dbReference type="EMBL" id="AP024597">
    <property type="protein sequence ID" value="BCU69508.1"/>
    <property type="molecule type" value="Genomic_DNA"/>
</dbReference>
<keyword evidence="1" id="KW-0436">Ligase</keyword>
<evidence type="ECO:0000313" key="6">
    <source>
        <dbReference type="Proteomes" id="UP000825123"/>
    </source>
</evidence>
<evidence type="ECO:0000313" key="5">
    <source>
        <dbReference type="EMBL" id="BCU69508.1"/>
    </source>
</evidence>
<reference evidence="5 6" key="1">
    <citation type="submission" date="2021-04" db="EMBL/GenBank/DDBJ databases">
        <title>Complete genome sequence of Stygiolobus sp. KN-1.</title>
        <authorList>
            <person name="Nakamura K."/>
            <person name="Sakai H."/>
            <person name="Kurosawa N."/>
        </authorList>
    </citation>
    <scope>NUCLEOTIDE SEQUENCE [LARGE SCALE GENOMIC DNA]</scope>
    <source>
        <strain evidence="5 6">KN-1</strain>
    </source>
</reference>
<organism evidence="5 6">
    <name type="scientific">Stygiolobus caldivivus</name>
    <dbReference type="NCBI Taxonomy" id="2824673"/>
    <lineage>
        <taxon>Archaea</taxon>
        <taxon>Thermoproteota</taxon>
        <taxon>Thermoprotei</taxon>
        <taxon>Sulfolobales</taxon>
        <taxon>Sulfolobaceae</taxon>
        <taxon>Stygiolobus</taxon>
    </lineage>
</organism>
<dbReference type="GO" id="GO:0004356">
    <property type="term" value="F:glutamine synthetase activity"/>
    <property type="evidence" value="ECO:0007669"/>
    <property type="project" value="InterPro"/>
</dbReference>
<dbReference type="KEGG" id="csty:KN1_08050"/>
<evidence type="ECO:0000259" key="4">
    <source>
        <dbReference type="PROSITE" id="PS51987"/>
    </source>
</evidence>
<feature type="domain" description="GS catalytic" evidence="4">
    <location>
        <begin position="111"/>
        <end position="430"/>
    </location>
</feature>
<dbReference type="SMART" id="SM01230">
    <property type="entry name" value="Gln-synt_C"/>
    <property type="match status" value="1"/>
</dbReference>
<gene>
    <name evidence="5" type="ORF">KN1_08050</name>
</gene>